<keyword evidence="3" id="KW-1185">Reference proteome</keyword>
<name>A0A9P4Y6I5_CRYP1</name>
<organism evidence="2 3">
    <name type="scientific">Cryphonectria parasitica (strain ATCC 38755 / EP155)</name>
    <dbReference type="NCBI Taxonomy" id="660469"/>
    <lineage>
        <taxon>Eukaryota</taxon>
        <taxon>Fungi</taxon>
        <taxon>Dikarya</taxon>
        <taxon>Ascomycota</taxon>
        <taxon>Pezizomycotina</taxon>
        <taxon>Sordariomycetes</taxon>
        <taxon>Sordariomycetidae</taxon>
        <taxon>Diaporthales</taxon>
        <taxon>Cryphonectriaceae</taxon>
        <taxon>Cryphonectria-Endothia species complex</taxon>
        <taxon>Cryphonectria</taxon>
    </lineage>
</organism>
<evidence type="ECO:0000313" key="3">
    <source>
        <dbReference type="Proteomes" id="UP000803844"/>
    </source>
</evidence>
<dbReference type="EMBL" id="MU032346">
    <property type="protein sequence ID" value="KAF3767395.1"/>
    <property type="molecule type" value="Genomic_DNA"/>
</dbReference>
<evidence type="ECO:0000313" key="2">
    <source>
        <dbReference type="EMBL" id="KAF3767395.1"/>
    </source>
</evidence>
<accession>A0A9P4Y6I5</accession>
<dbReference type="AlphaFoldDB" id="A0A9P4Y6I5"/>
<comment type="caution">
    <text evidence="2">The sequence shown here is derived from an EMBL/GenBank/DDBJ whole genome shotgun (WGS) entry which is preliminary data.</text>
</comment>
<dbReference type="Proteomes" id="UP000803844">
    <property type="component" value="Unassembled WGS sequence"/>
</dbReference>
<feature type="region of interest" description="Disordered" evidence="1">
    <location>
        <begin position="35"/>
        <end position="57"/>
    </location>
</feature>
<sequence>MLQVRVPSPNIPRAPVILDGIRSATSLIDYGGTVASLTSKPSNDGHTDQSRWPTTLC</sequence>
<proteinExistence type="predicted"/>
<dbReference type="GeneID" id="63841680"/>
<dbReference type="RefSeq" id="XP_040778356.1">
    <property type="nucleotide sequence ID" value="XM_040924551.1"/>
</dbReference>
<reference evidence="2" key="1">
    <citation type="journal article" date="2020" name="Phytopathology">
        <title>Genome sequence of the chestnut blight fungus Cryphonectria parasitica EP155: A fundamental resource for an archetypical invasive plant pathogen.</title>
        <authorList>
            <person name="Crouch J.A."/>
            <person name="Dawe A."/>
            <person name="Aerts A."/>
            <person name="Barry K."/>
            <person name="Churchill A.C.L."/>
            <person name="Grimwood J."/>
            <person name="Hillman B."/>
            <person name="Milgroom M.G."/>
            <person name="Pangilinan J."/>
            <person name="Smith M."/>
            <person name="Salamov A."/>
            <person name="Schmutz J."/>
            <person name="Yadav J."/>
            <person name="Grigoriev I.V."/>
            <person name="Nuss D."/>
        </authorList>
    </citation>
    <scope>NUCLEOTIDE SEQUENCE</scope>
    <source>
        <strain evidence="2">EP155</strain>
    </source>
</reference>
<gene>
    <name evidence="2" type="ORF">M406DRAFT_55220</name>
</gene>
<protein>
    <submittedName>
        <fullName evidence="2">Uncharacterized protein</fullName>
    </submittedName>
</protein>
<evidence type="ECO:0000256" key="1">
    <source>
        <dbReference type="SAM" id="MobiDB-lite"/>
    </source>
</evidence>